<comment type="caution">
    <text evidence="1">The sequence shown here is derived from an EMBL/GenBank/DDBJ whole genome shotgun (WGS) entry which is preliminary data.</text>
</comment>
<dbReference type="Proteomes" id="UP000275267">
    <property type="component" value="Unassembled WGS sequence"/>
</dbReference>
<name>A0A3L6QHU2_PANMI</name>
<accession>A0A3L6QHU2</accession>
<sequence>MELVGRERRRRGCSPWAAELRAAEQLRRPEKQRFGLGEARPGAEVAWRSRGMQGRRRKRWSSCAAAARGGPARGLRPLQPRVPRVGLRQPHARGPWLAGRGIPPPSSNALEAVASAVDQAARAAERLRGVKQAVGLEVLWRVDDVLTWLNVAMTDEDTCADGL</sequence>
<protein>
    <submittedName>
        <fullName evidence="1">Uncharacterized protein</fullName>
    </submittedName>
</protein>
<gene>
    <name evidence="1" type="ORF">C2845_PM12G06540</name>
</gene>
<organism evidence="1 2">
    <name type="scientific">Panicum miliaceum</name>
    <name type="common">Proso millet</name>
    <name type="synonym">Broomcorn millet</name>
    <dbReference type="NCBI Taxonomy" id="4540"/>
    <lineage>
        <taxon>Eukaryota</taxon>
        <taxon>Viridiplantae</taxon>
        <taxon>Streptophyta</taxon>
        <taxon>Embryophyta</taxon>
        <taxon>Tracheophyta</taxon>
        <taxon>Spermatophyta</taxon>
        <taxon>Magnoliopsida</taxon>
        <taxon>Liliopsida</taxon>
        <taxon>Poales</taxon>
        <taxon>Poaceae</taxon>
        <taxon>PACMAD clade</taxon>
        <taxon>Panicoideae</taxon>
        <taxon>Panicodae</taxon>
        <taxon>Paniceae</taxon>
        <taxon>Panicinae</taxon>
        <taxon>Panicum</taxon>
        <taxon>Panicum sect. Panicum</taxon>
    </lineage>
</organism>
<dbReference type="Gene3D" id="1.20.140.40">
    <property type="entry name" value="Invertase/pectin methylesterase inhibitor family protein"/>
    <property type="match status" value="1"/>
</dbReference>
<dbReference type="EMBL" id="PQIB02000012">
    <property type="protein sequence ID" value="RLM79395.1"/>
    <property type="molecule type" value="Genomic_DNA"/>
</dbReference>
<dbReference type="AlphaFoldDB" id="A0A3L6QHU2"/>
<reference evidence="2" key="1">
    <citation type="journal article" date="2019" name="Nat. Commun.">
        <title>The genome of broomcorn millet.</title>
        <authorList>
            <person name="Zou C."/>
            <person name="Miki D."/>
            <person name="Li D."/>
            <person name="Tang Q."/>
            <person name="Xiao L."/>
            <person name="Rajput S."/>
            <person name="Deng P."/>
            <person name="Jia W."/>
            <person name="Huang R."/>
            <person name="Zhang M."/>
            <person name="Sun Y."/>
            <person name="Hu J."/>
            <person name="Fu X."/>
            <person name="Schnable P.S."/>
            <person name="Li F."/>
            <person name="Zhang H."/>
            <person name="Feng B."/>
            <person name="Zhu X."/>
            <person name="Liu R."/>
            <person name="Schnable J.C."/>
            <person name="Zhu J.-K."/>
            <person name="Zhang H."/>
        </authorList>
    </citation>
    <scope>NUCLEOTIDE SEQUENCE [LARGE SCALE GENOMIC DNA]</scope>
</reference>
<proteinExistence type="predicted"/>
<keyword evidence="2" id="KW-1185">Reference proteome</keyword>
<evidence type="ECO:0000313" key="2">
    <source>
        <dbReference type="Proteomes" id="UP000275267"/>
    </source>
</evidence>
<dbReference type="OrthoDB" id="691801at2759"/>
<dbReference type="InterPro" id="IPR035513">
    <property type="entry name" value="Invertase/methylesterase_inhib"/>
</dbReference>
<evidence type="ECO:0000313" key="1">
    <source>
        <dbReference type="EMBL" id="RLM79395.1"/>
    </source>
</evidence>